<gene>
    <name evidence="1" type="ORF">GQ61_01560</name>
</gene>
<reference evidence="1 2" key="1">
    <citation type="submission" date="2014-06" db="EMBL/GenBank/DDBJ databases">
        <title>The genome of the endonuclear symbiont Nucleicultrix amoebiphila.</title>
        <authorList>
            <person name="Schulz F."/>
            <person name="Horn M."/>
        </authorList>
    </citation>
    <scope>NUCLEOTIDE SEQUENCE [LARGE SCALE GENOMIC DNA]</scope>
    <source>
        <strain evidence="1 2">FS5</strain>
    </source>
</reference>
<dbReference type="EMBL" id="CP008743">
    <property type="protein sequence ID" value="ARN84239.1"/>
    <property type="molecule type" value="Genomic_DNA"/>
</dbReference>
<accession>A0A1W6N381</accession>
<protein>
    <submittedName>
        <fullName evidence="1">Uncharacterized protein</fullName>
    </submittedName>
</protein>
<evidence type="ECO:0000313" key="1">
    <source>
        <dbReference type="EMBL" id="ARN84239.1"/>
    </source>
</evidence>
<dbReference type="SUPFAM" id="SSF46785">
    <property type="entry name" value="Winged helix' DNA-binding domain"/>
    <property type="match status" value="1"/>
</dbReference>
<dbReference type="OrthoDB" id="8537236at2"/>
<dbReference type="AlphaFoldDB" id="A0A1W6N381"/>
<name>A0A1W6N381_9PROT</name>
<dbReference type="Proteomes" id="UP000237351">
    <property type="component" value="Chromosome"/>
</dbReference>
<dbReference type="Gene3D" id="1.10.10.10">
    <property type="entry name" value="Winged helix-like DNA-binding domain superfamily/Winged helix DNA-binding domain"/>
    <property type="match status" value="1"/>
</dbReference>
<dbReference type="InterPro" id="IPR036390">
    <property type="entry name" value="WH_DNA-bd_sf"/>
</dbReference>
<organism evidence="1 2">
    <name type="scientific">Candidatus Nucleicultrix amoebiphila FS5</name>
    <dbReference type="NCBI Taxonomy" id="1414854"/>
    <lineage>
        <taxon>Bacteria</taxon>
        <taxon>Pseudomonadati</taxon>
        <taxon>Pseudomonadota</taxon>
        <taxon>Alphaproteobacteria</taxon>
        <taxon>Holosporales</taxon>
        <taxon>Candidatus Nucleicultricaceae</taxon>
        <taxon>Candidatus Nucleicultrix</taxon>
    </lineage>
</organism>
<dbReference type="KEGG" id="naf:GQ61_01560"/>
<dbReference type="InterPro" id="IPR036388">
    <property type="entry name" value="WH-like_DNA-bd_sf"/>
</dbReference>
<dbReference type="STRING" id="1414854.GQ61_01560"/>
<dbReference type="Pfam" id="PF13412">
    <property type="entry name" value="HTH_24"/>
    <property type="match status" value="1"/>
</dbReference>
<proteinExistence type="predicted"/>
<evidence type="ECO:0000313" key="2">
    <source>
        <dbReference type="Proteomes" id="UP000237351"/>
    </source>
</evidence>
<sequence length="199" mass="22449">MAAFQKNKENTENKVMLRLMSHIEANPSVSQRALASELGIALGLMNNYIKRCIKKGWLRASQVPAKRFAYYLTPEGFREKSRMVAHYVSNSLSFFRDARSQCQSVFEQCKNHGWEKIALVGDGDLSEIARLVAHGFSLQLSLEALSGDFNKYDAVLITDIMDPQDTYDCLKDVIDDQRLLTLNVLHISRAEIGAMEKAS</sequence>
<keyword evidence="2" id="KW-1185">Reference proteome</keyword>